<dbReference type="PANTHER" id="PTHR47364">
    <property type="entry name" value="CYSTEINE PROTEINASE INHIBITOR 5"/>
    <property type="match status" value="1"/>
</dbReference>
<name>A0AAW1WD17_RUBAR</name>
<dbReference type="InterPro" id="IPR046350">
    <property type="entry name" value="Cystatin_sf"/>
</dbReference>
<evidence type="ECO:0000313" key="6">
    <source>
        <dbReference type="Proteomes" id="UP001457282"/>
    </source>
</evidence>
<evidence type="ECO:0000256" key="2">
    <source>
        <dbReference type="ARBA" id="ARBA00022704"/>
    </source>
</evidence>
<dbReference type="Proteomes" id="UP001457282">
    <property type="component" value="Unassembled WGS sequence"/>
</dbReference>
<comment type="caution">
    <text evidence="5">The sequence shown here is derived from an EMBL/GenBank/DDBJ whole genome shotgun (WGS) entry which is preliminary data.</text>
</comment>
<evidence type="ECO:0000256" key="1">
    <source>
        <dbReference type="ARBA" id="ARBA00022690"/>
    </source>
</evidence>
<evidence type="ECO:0000313" key="5">
    <source>
        <dbReference type="EMBL" id="KAK9921152.1"/>
    </source>
</evidence>
<feature type="domain" description="Cystatin" evidence="4">
    <location>
        <begin position="30"/>
        <end position="111"/>
    </location>
</feature>
<keyword evidence="6" id="KW-1185">Reference proteome</keyword>
<dbReference type="Gene3D" id="3.10.450.10">
    <property type="match status" value="1"/>
</dbReference>
<keyword evidence="3" id="KW-0732">Signal</keyword>
<dbReference type="AlphaFoldDB" id="A0AAW1WD17"/>
<gene>
    <name evidence="5" type="ORF">M0R45_029675</name>
</gene>
<sequence length="116" mass="12931">MRPHYLVAFLTLLLPLAAAALFTDRFWKPIENISDPHVIKAAEFAVSKYNTRVIQKLVFQSVVGGTQMFASGIIYDLVFTAKNESLPSSTAKYGAGIWEKYFPQPMVLMGFGKAKN</sequence>
<dbReference type="EMBL" id="JBEDUW010000006">
    <property type="protein sequence ID" value="KAK9921152.1"/>
    <property type="molecule type" value="Genomic_DNA"/>
</dbReference>
<dbReference type="Pfam" id="PF16845">
    <property type="entry name" value="SQAPI"/>
    <property type="match status" value="1"/>
</dbReference>
<dbReference type="PANTHER" id="PTHR47364:SF2">
    <property type="entry name" value="CYSTEINE PROTEINASE INHIBITOR 5"/>
    <property type="match status" value="1"/>
</dbReference>
<dbReference type="SUPFAM" id="SSF54403">
    <property type="entry name" value="Cystatin/monellin"/>
    <property type="match status" value="1"/>
</dbReference>
<keyword evidence="1" id="KW-0646">Protease inhibitor</keyword>
<feature type="signal peptide" evidence="3">
    <location>
        <begin position="1"/>
        <end position="19"/>
    </location>
</feature>
<dbReference type="GO" id="GO:0004869">
    <property type="term" value="F:cysteine-type endopeptidase inhibitor activity"/>
    <property type="evidence" value="ECO:0007669"/>
    <property type="project" value="UniProtKB-KW"/>
</dbReference>
<evidence type="ECO:0000256" key="3">
    <source>
        <dbReference type="SAM" id="SignalP"/>
    </source>
</evidence>
<evidence type="ECO:0000259" key="4">
    <source>
        <dbReference type="Pfam" id="PF16845"/>
    </source>
</evidence>
<protein>
    <recommendedName>
        <fullName evidence="4">Cystatin domain-containing protein</fullName>
    </recommendedName>
</protein>
<feature type="chain" id="PRO_5043743979" description="Cystatin domain-containing protein" evidence="3">
    <location>
        <begin position="20"/>
        <end position="116"/>
    </location>
</feature>
<keyword evidence="2" id="KW-0789">Thiol protease inhibitor</keyword>
<reference evidence="5 6" key="1">
    <citation type="journal article" date="2023" name="G3 (Bethesda)">
        <title>A chromosome-length genome assembly and annotation of blackberry (Rubus argutus, cv. 'Hillquist').</title>
        <authorList>
            <person name="Bruna T."/>
            <person name="Aryal R."/>
            <person name="Dudchenko O."/>
            <person name="Sargent D.J."/>
            <person name="Mead D."/>
            <person name="Buti M."/>
            <person name="Cavallini A."/>
            <person name="Hytonen T."/>
            <person name="Andres J."/>
            <person name="Pham M."/>
            <person name="Weisz D."/>
            <person name="Mascagni F."/>
            <person name="Usai G."/>
            <person name="Natali L."/>
            <person name="Bassil N."/>
            <person name="Fernandez G.E."/>
            <person name="Lomsadze A."/>
            <person name="Armour M."/>
            <person name="Olukolu B."/>
            <person name="Poorten T."/>
            <person name="Britton C."/>
            <person name="Davik J."/>
            <person name="Ashrafi H."/>
            <person name="Aiden E.L."/>
            <person name="Borodovsky M."/>
            <person name="Worthington M."/>
        </authorList>
    </citation>
    <scope>NUCLEOTIDE SEQUENCE [LARGE SCALE GENOMIC DNA]</scope>
    <source>
        <strain evidence="5">PI 553951</strain>
    </source>
</reference>
<accession>A0AAW1WD17</accession>
<proteinExistence type="predicted"/>
<organism evidence="5 6">
    <name type="scientific">Rubus argutus</name>
    <name type="common">Southern blackberry</name>
    <dbReference type="NCBI Taxonomy" id="59490"/>
    <lineage>
        <taxon>Eukaryota</taxon>
        <taxon>Viridiplantae</taxon>
        <taxon>Streptophyta</taxon>
        <taxon>Embryophyta</taxon>
        <taxon>Tracheophyta</taxon>
        <taxon>Spermatophyta</taxon>
        <taxon>Magnoliopsida</taxon>
        <taxon>eudicotyledons</taxon>
        <taxon>Gunneridae</taxon>
        <taxon>Pentapetalae</taxon>
        <taxon>rosids</taxon>
        <taxon>fabids</taxon>
        <taxon>Rosales</taxon>
        <taxon>Rosaceae</taxon>
        <taxon>Rosoideae</taxon>
        <taxon>Rosoideae incertae sedis</taxon>
        <taxon>Rubus</taxon>
    </lineage>
</organism>
<dbReference type="InterPro" id="IPR000010">
    <property type="entry name" value="Cystatin_dom"/>
</dbReference>